<comment type="caution">
    <text evidence="2">The sequence shown here is derived from an EMBL/GenBank/DDBJ whole genome shotgun (WGS) entry which is preliminary data.</text>
</comment>
<evidence type="ECO:0000313" key="3">
    <source>
        <dbReference type="Proteomes" id="UP000664096"/>
    </source>
</evidence>
<feature type="chain" id="PRO_5037221058" evidence="1">
    <location>
        <begin position="25"/>
        <end position="327"/>
    </location>
</feature>
<dbReference type="Proteomes" id="UP000664096">
    <property type="component" value="Unassembled WGS sequence"/>
</dbReference>
<proteinExistence type="predicted"/>
<evidence type="ECO:0000256" key="1">
    <source>
        <dbReference type="SAM" id="SignalP"/>
    </source>
</evidence>
<dbReference type="SUPFAM" id="SSF53850">
    <property type="entry name" value="Periplasmic binding protein-like II"/>
    <property type="match status" value="1"/>
</dbReference>
<evidence type="ECO:0000313" key="2">
    <source>
        <dbReference type="EMBL" id="MBN9668908.1"/>
    </source>
</evidence>
<dbReference type="RefSeq" id="WP_207138296.1">
    <property type="nucleotide sequence ID" value="NZ_JAEKJZ010000001.1"/>
</dbReference>
<reference evidence="2" key="1">
    <citation type="submission" date="2020-12" db="EMBL/GenBank/DDBJ databases">
        <title>Oil enriched cultivation method for isolating marine PHA-producing bacteria.</title>
        <authorList>
            <person name="Zheng W."/>
            <person name="Yu S."/>
            <person name="Huang Y."/>
        </authorList>
    </citation>
    <scope>NUCLEOTIDE SEQUENCE</scope>
    <source>
        <strain evidence="2">SY-2-12</strain>
    </source>
</reference>
<feature type="signal peptide" evidence="1">
    <location>
        <begin position="1"/>
        <end position="24"/>
    </location>
</feature>
<accession>A0A939J052</accession>
<organism evidence="2 3">
    <name type="scientific">Roseibium aggregatum</name>
    <dbReference type="NCBI Taxonomy" id="187304"/>
    <lineage>
        <taxon>Bacteria</taxon>
        <taxon>Pseudomonadati</taxon>
        <taxon>Pseudomonadota</taxon>
        <taxon>Alphaproteobacteria</taxon>
        <taxon>Hyphomicrobiales</taxon>
        <taxon>Stappiaceae</taxon>
        <taxon>Roseibium</taxon>
    </lineage>
</organism>
<gene>
    <name evidence="2" type="ORF">JF539_01080</name>
</gene>
<protein>
    <submittedName>
        <fullName evidence="2">ABC transporter substrate-binding protein</fullName>
    </submittedName>
</protein>
<dbReference type="Gene3D" id="3.40.190.10">
    <property type="entry name" value="Periplasmic binding protein-like II"/>
    <property type="match status" value="2"/>
</dbReference>
<keyword evidence="1" id="KW-0732">Signal</keyword>
<sequence>MTRFVLTGLAGLLCFCAAASVSIAASNRSTVVEQHVLLSGPPVWETAPLLALVADQPLKDKGIVFTFQAWKSPAELRQLLMGDKPVLAVAPSLMAAVLHARNIPFALVAGEITDGSVKLIGKGASLERLSDLQGTTLALPFKGNFPDLLLKRLDSGDTPSFRPLYTGNYMASMQMLIAGKAGAALLVEPLATMVTGKAPDLHVIADTCVLWKAETGLSHCPVAGALLANPVLAADKTQFHLVRDAHRQAFEALAVSKTRPAELLSGQFAELPRAAAVAGFVEIRPRLLPMPGNRSALEGFLKAIASVSPEAVGGVMPDADFYGNPAE</sequence>
<dbReference type="EMBL" id="JAEKJZ010000001">
    <property type="protein sequence ID" value="MBN9668908.1"/>
    <property type="molecule type" value="Genomic_DNA"/>
</dbReference>
<name>A0A939J052_9HYPH</name>
<dbReference type="AlphaFoldDB" id="A0A939J052"/>